<evidence type="ECO:0000313" key="4">
    <source>
        <dbReference type="Proteomes" id="UP000095751"/>
    </source>
</evidence>
<dbReference type="InterPro" id="IPR029052">
    <property type="entry name" value="Metallo-depent_PP-like"/>
</dbReference>
<keyword evidence="2" id="KW-0812">Transmembrane</keyword>
<sequence>MVRGTIKVRPITTIVTIIIIIIISSQPSTTILIFGHHPWYLYDEEEDVDTMTGSCEWKSNIIPDSYFIIPKHRRKVVFELFRKYNVSASFAGHFHQNLVTETSFGMKMIITGPLSAILESSGKKNTKNSNINNENDNDNDKDEIVTEPNTQGLRVVEVLDDGSINHEFVTLSI</sequence>
<dbReference type="PANTHER" id="PTHR43143:SF1">
    <property type="entry name" value="SERINE_THREONINE-PROTEIN PHOSPHATASE CPPED1"/>
    <property type="match status" value="1"/>
</dbReference>
<proteinExistence type="predicted"/>
<keyword evidence="2" id="KW-1133">Transmembrane helix</keyword>
<gene>
    <name evidence="3" type="ORF">FRACYDRAFT_256379</name>
</gene>
<dbReference type="SUPFAM" id="SSF56300">
    <property type="entry name" value="Metallo-dependent phosphatases"/>
    <property type="match status" value="1"/>
</dbReference>
<dbReference type="PANTHER" id="PTHR43143">
    <property type="entry name" value="METALLOPHOSPHOESTERASE, CALCINEURIN SUPERFAMILY"/>
    <property type="match status" value="1"/>
</dbReference>
<dbReference type="EMBL" id="KV784427">
    <property type="protein sequence ID" value="OEU06125.1"/>
    <property type="molecule type" value="Genomic_DNA"/>
</dbReference>
<evidence type="ECO:0008006" key="5">
    <source>
        <dbReference type="Google" id="ProtNLM"/>
    </source>
</evidence>
<feature type="region of interest" description="Disordered" evidence="1">
    <location>
        <begin position="121"/>
        <end position="147"/>
    </location>
</feature>
<reference evidence="3 4" key="1">
    <citation type="submission" date="2016-09" db="EMBL/GenBank/DDBJ databases">
        <title>Extensive genetic diversity and differential bi-allelic expression allows diatom success in the polar Southern Ocean.</title>
        <authorList>
            <consortium name="DOE Joint Genome Institute"/>
            <person name="Mock T."/>
            <person name="Otillar R.P."/>
            <person name="Strauss J."/>
            <person name="Dupont C."/>
            <person name="Frickenhaus S."/>
            <person name="Maumus F."/>
            <person name="Mcmullan M."/>
            <person name="Sanges R."/>
            <person name="Schmutz J."/>
            <person name="Toseland A."/>
            <person name="Valas R."/>
            <person name="Veluchamy A."/>
            <person name="Ward B.J."/>
            <person name="Allen A."/>
            <person name="Barry K."/>
            <person name="Falciatore A."/>
            <person name="Ferrante M."/>
            <person name="Fortunato A.E."/>
            <person name="Gloeckner G."/>
            <person name="Gruber A."/>
            <person name="Hipkin R."/>
            <person name="Janech M."/>
            <person name="Kroth P."/>
            <person name="Leese F."/>
            <person name="Lindquist E."/>
            <person name="Lyon B.R."/>
            <person name="Martin J."/>
            <person name="Mayer C."/>
            <person name="Parker M."/>
            <person name="Quesneville H."/>
            <person name="Raymond J."/>
            <person name="Uhlig C."/>
            <person name="Valentin K.U."/>
            <person name="Worden A.Z."/>
            <person name="Armbrust E.V."/>
            <person name="Bowler C."/>
            <person name="Green B."/>
            <person name="Moulton V."/>
            <person name="Van Oosterhout C."/>
            <person name="Grigoriev I."/>
        </authorList>
    </citation>
    <scope>NUCLEOTIDE SEQUENCE [LARGE SCALE GENOMIC DNA]</scope>
    <source>
        <strain evidence="3 4">CCMP1102</strain>
    </source>
</reference>
<dbReference type="InterPro" id="IPR051918">
    <property type="entry name" value="STPP_CPPED1"/>
</dbReference>
<protein>
    <recommendedName>
        <fullName evidence="5">Calcineurin-like phosphoesterase domain-containing protein</fullName>
    </recommendedName>
</protein>
<dbReference type="Proteomes" id="UP000095751">
    <property type="component" value="Unassembled WGS sequence"/>
</dbReference>
<organism evidence="3 4">
    <name type="scientific">Fragilariopsis cylindrus CCMP1102</name>
    <dbReference type="NCBI Taxonomy" id="635003"/>
    <lineage>
        <taxon>Eukaryota</taxon>
        <taxon>Sar</taxon>
        <taxon>Stramenopiles</taxon>
        <taxon>Ochrophyta</taxon>
        <taxon>Bacillariophyta</taxon>
        <taxon>Bacillariophyceae</taxon>
        <taxon>Bacillariophycidae</taxon>
        <taxon>Bacillariales</taxon>
        <taxon>Bacillariaceae</taxon>
        <taxon>Fragilariopsis</taxon>
    </lineage>
</organism>
<keyword evidence="4" id="KW-1185">Reference proteome</keyword>
<dbReference type="OrthoDB" id="45007at2759"/>
<name>A0A1E7EJQ5_9STRA</name>
<dbReference type="Gene3D" id="3.60.21.10">
    <property type="match status" value="1"/>
</dbReference>
<keyword evidence="2" id="KW-0472">Membrane</keyword>
<feature type="transmembrane region" description="Helical" evidence="2">
    <location>
        <begin position="12"/>
        <end position="34"/>
    </location>
</feature>
<evidence type="ECO:0000256" key="2">
    <source>
        <dbReference type="SAM" id="Phobius"/>
    </source>
</evidence>
<dbReference type="InParanoid" id="A0A1E7EJQ5"/>
<dbReference type="KEGG" id="fcy:FRACYDRAFT_256379"/>
<evidence type="ECO:0000313" key="3">
    <source>
        <dbReference type="EMBL" id="OEU06125.1"/>
    </source>
</evidence>
<evidence type="ECO:0000256" key="1">
    <source>
        <dbReference type="SAM" id="MobiDB-lite"/>
    </source>
</evidence>
<dbReference type="AlphaFoldDB" id="A0A1E7EJQ5"/>
<accession>A0A1E7EJQ5</accession>